<keyword evidence="1 4" id="KW-0963">Cytoplasm</keyword>
<dbReference type="Pfam" id="PF04376">
    <property type="entry name" value="ATE_N"/>
    <property type="match status" value="1"/>
</dbReference>
<dbReference type="InterPro" id="IPR030700">
    <property type="entry name" value="N-end_Aminoacyl_Trfase"/>
</dbReference>
<accession>A0ABV1M1K7</accession>
<comment type="subcellular location">
    <subcellularLocation>
        <location evidence="4">Cytoplasm</location>
    </subcellularLocation>
</comment>
<dbReference type="InterPro" id="IPR007472">
    <property type="entry name" value="N-end_Aminoacyl_Trfase_C"/>
</dbReference>
<comment type="function">
    <text evidence="4">Functions in the N-end rule pathway of protein degradation where it conjugates Leu from its aminoacyl-tRNA to the N-termini of proteins containing an N-terminal aspartate or glutamate.</text>
</comment>
<keyword evidence="8" id="KW-1185">Reference proteome</keyword>
<dbReference type="NCBIfam" id="NF002342">
    <property type="entry name" value="PRK01305.1-3"/>
    <property type="match status" value="1"/>
</dbReference>
<comment type="caution">
    <text evidence="7">The sequence shown here is derived from an EMBL/GenBank/DDBJ whole genome shotgun (WGS) entry which is preliminary data.</text>
</comment>
<evidence type="ECO:0000313" key="8">
    <source>
        <dbReference type="Proteomes" id="UP001433638"/>
    </source>
</evidence>
<comment type="catalytic activity">
    <reaction evidence="4">
        <text>N-terminal L-glutamyl-[protein] + L-leucyl-tRNA(Leu) = N-terminal L-leucyl-L-glutamyl-[protein] + tRNA(Leu) + H(+)</text>
        <dbReference type="Rhea" id="RHEA:50412"/>
        <dbReference type="Rhea" id="RHEA-COMP:9613"/>
        <dbReference type="Rhea" id="RHEA-COMP:9622"/>
        <dbReference type="Rhea" id="RHEA-COMP:12664"/>
        <dbReference type="Rhea" id="RHEA-COMP:12668"/>
        <dbReference type="ChEBI" id="CHEBI:15378"/>
        <dbReference type="ChEBI" id="CHEBI:64721"/>
        <dbReference type="ChEBI" id="CHEBI:78442"/>
        <dbReference type="ChEBI" id="CHEBI:78494"/>
        <dbReference type="ChEBI" id="CHEBI:133041"/>
        <dbReference type="EC" id="2.3.2.29"/>
    </reaction>
</comment>
<evidence type="ECO:0000313" key="7">
    <source>
        <dbReference type="EMBL" id="MEQ6290123.1"/>
    </source>
</evidence>
<name>A0ABV1M1K7_9NEIS</name>
<dbReference type="SUPFAM" id="SSF55729">
    <property type="entry name" value="Acyl-CoA N-acyltransferases (Nat)"/>
    <property type="match status" value="1"/>
</dbReference>
<dbReference type="HAMAP" id="MF_00689">
    <property type="entry name" value="Bpt"/>
    <property type="match status" value="1"/>
</dbReference>
<gene>
    <name evidence="4" type="primary">bpt</name>
    <name evidence="7" type="ORF">ABNW52_05760</name>
</gene>
<dbReference type="NCBIfam" id="NF002341">
    <property type="entry name" value="PRK01305.1-1"/>
    <property type="match status" value="1"/>
</dbReference>
<evidence type="ECO:0000256" key="3">
    <source>
        <dbReference type="ARBA" id="ARBA00023315"/>
    </source>
</evidence>
<dbReference type="Proteomes" id="UP001433638">
    <property type="component" value="Unassembled WGS sequence"/>
</dbReference>
<protein>
    <recommendedName>
        <fullName evidence="4">Aspartate/glutamate leucyltransferase</fullName>
        <ecNumber evidence="4">2.3.2.29</ecNumber>
    </recommendedName>
</protein>
<dbReference type="InterPro" id="IPR017138">
    <property type="entry name" value="Asp_Glu_LeuTrfase"/>
</dbReference>
<keyword evidence="3 4" id="KW-0012">Acyltransferase</keyword>
<dbReference type="PANTHER" id="PTHR21367">
    <property type="entry name" value="ARGININE-TRNA-PROTEIN TRANSFERASE 1"/>
    <property type="match status" value="1"/>
</dbReference>
<dbReference type="EMBL" id="JBEFLD010000003">
    <property type="protein sequence ID" value="MEQ6290123.1"/>
    <property type="molecule type" value="Genomic_DNA"/>
</dbReference>
<dbReference type="NCBIfam" id="NF002346">
    <property type="entry name" value="PRK01305.2-3"/>
    <property type="match status" value="1"/>
</dbReference>
<dbReference type="PIRSF" id="PIRSF037208">
    <property type="entry name" value="ATE_pro_prd"/>
    <property type="match status" value="1"/>
</dbReference>
<evidence type="ECO:0000256" key="1">
    <source>
        <dbReference type="ARBA" id="ARBA00022490"/>
    </source>
</evidence>
<dbReference type="InterPro" id="IPR007471">
    <property type="entry name" value="N-end_Aminoacyl_Trfase_N"/>
</dbReference>
<organism evidence="7 8">
    <name type="scientific">Vogesella oryzagri</name>
    <dbReference type="NCBI Taxonomy" id="3160864"/>
    <lineage>
        <taxon>Bacteria</taxon>
        <taxon>Pseudomonadati</taxon>
        <taxon>Pseudomonadota</taxon>
        <taxon>Betaproteobacteria</taxon>
        <taxon>Neisseriales</taxon>
        <taxon>Chromobacteriaceae</taxon>
        <taxon>Vogesella</taxon>
    </lineage>
</organism>
<keyword evidence="2 4" id="KW-0808">Transferase</keyword>
<dbReference type="GO" id="GO:0004057">
    <property type="term" value="F:arginyl-tRNA--protein transferase activity"/>
    <property type="evidence" value="ECO:0007669"/>
    <property type="project" value="UniProtKB-EC"/>
</dbReference>
<feature type="domain" description="N-end aminoacyl transferase N-terminal" evidence="5">
    <location>
        <begin position="20"/>
        <end position="89"/>
    </location>
</feature>
<sequence>MSHRDDAVAIIHFYATAPYACSYLDARQARSQVAIPADAIDSSVYSKLVGLGFRRSGHFTYRPYCDDCHACTPVRIPVARFVPDRSQRRTARRHGNLVSTILPLTFVEEHYQLYCRYQKARHDGGGMSEDDPAQYAEFILKSRVESWLVEFREDGVLRMVSLIDRLDDGLSAVYTFFDPDIPGAAYGVYGVLWQVELARRLGLPHVYLGYWIGESPKMVYKQRYQPLEKLEEGRWVAFPPPAADS</sequence>
<reference evidence="7" key="1">
    <citation type="submission" date="2024-06" db="EMBL/GenBank/DDBJ databases">
        <title>Genome sequence of Vogesella sp. MAHUQ-64.</title>
        <authorList>
            <person name="Huq M.A."/>
        </authorList>
    </citation>
    <scope>NUCLEOTIDE SEQUENCE</scope>
    <source>
        <strain evidence="7">MAHUQ-64</strain>
    </source>
</reference>
<dbReference type="RefSeq" id="WP_349585299.1">
    <property type="nucleotide sequence ID" value="NZ_JBEFLD010000003.1"/>
</dbReference>
<evidence type="ECO:0000259" key="5">
    <source>
        <dbReference type="Pfam" id="PF04376"/>
    </source>
</evidence>
<dbReference type="Pfam" id="PF04377">
    <property type="entry name" value="ATE_C"/>
    <property type="match status" value="1"/>
</dbReference>
<dbReference type="InterPro" id="IPR016181">
    <property type="entry name" value="Acyl_CoA_acyltransferase"/>
</dbReference>
<dbReference type="PANTHER" id="PTHR21367:SF1">
    <property type="entry name" value="ARGINYL-TRNA--PROTEIN TRANSFERASE 1"/>
    <property type="match status" value="1"/>
</dbReference>
<feature type="domain" description="N-end rule aminoacyl transferase C-terminal" evidence="6">
    <location>
        <begin position="109"/>
        <end position="230"/>
    </location>
</feature>
<evidence type="ECO:0000259" key="6">
    <source>
        <dbReference type="Pfam" id="PF04377"/>
    </source>
</evidence>
<evidence type="ECO:0000256" key="4">
    <source>
        <dbReference type="HAMAP-Rule" id="MF_00689"/>
    </source>
</evidence>
<comment type="similarity">
    <text evidence="4">Belongs to the R-transferase family. Bpt subfamily.</text>
</comment>
<dbReference type="EC" id="2.3.2.29" evidence="4"/>
<proteinExistence type="inferred from homology"/>
<comment type="catalytic activity">
    <reaction evidence="4">
        <text>N-terminal L-aspartyl-[protein] + L-leucyl-tRNA(Leu) = N-terminal L-leucyl-L-aspartyl-[protein] + tRNA(Leu) + H(+)</text>
        <dbReference type="Rhea" id="RHEA:50420"/>
        <dbReference type="Rhea" id="RHEA-COMP:9613"/>
        <dbReference type="Rhea" id="RHEA-COMP:9622"/>
        <dbReference type="Rhea" id="RHEA-COMP:12669"/>
        <dbReference type="Rhea" id="RHEA-COMP:12674"/>
        <dbReference type="ChEBI" id="CHEBI:15378"/>
        <dbReference type="ChEBI" id="CHEBI:64720"/>
        <dbReference type="ChEBI" id="CHEBI:78442"/>
        <dbReference type="ChEBI" id="CHEBI:78494"/>
        <dbReference type="ChEBI" id="CHEBI:133042"/>
        <dbReference type="EC" id="2.3.2.29"/>
    </reaction>
</comment>
<evidence type="ECO:0000256" key="2">
    <source>
        <dbReference type="ARBA" id="ARBA00022679"/>
    </source>
</evidence>